<comment type="caution">
    <text evidence="12">The sequence shown here is derived from an EMBL/GenBank/DDBJ whole genome shotgun (WGS) entry which is preliminary data.</text>
</comment>
<name>A0A512SVW9_9MICO</name>
<feature type="transmembrane region" description="Helical" evidence="9">
    <location>
        <begin position="331"/>
        <end position="354"/>
    </location>
</feature>
<dbReference type="PROSITE" id="PS01219">
    <property type="entry name" value="AMMONIUM_TRANSP"/>
    <property type="match status" value="1"/>
</dbReference>
<keyword evidence="5 9" id="KW-1133">Transmembrane helix</keyword>
<feature type="transmembrane region" description="Helical" evidence="9">
    <location>
        <begin position="399"/>
        <end position="424"/>
    </location>
</feature>
<keyword evidence="6 9" id="KW-0472">Membrane</keyword>
<keyword evidence="13" id="KW-1185">Reference proteome</keyword>
<dbReference type="InterPro" id="IPR001905">
    <property type="entry name" value="Ammonium_transpt"/>
</dbReference>
<dbReference type="GO" id="GO:0008519">
    <property type="term" value="F:ammonium channel activity"/>
    <property type="evidence" value="ECO:0007669"/>
    <property type="project" value="InterPro"/>
</dbReference>
<gene>
    <name evidence="12" type="primary">amt</name>
    <name evidence="12" type="ORF">KLO01_01480</name>
</gene>
<dbReference type="InterPro" id="IPR029020">
    <property type="entry name" value="Ammonium/urea_transptr"/>
</dbReference>
<dbReference type="SUPFAM" id="SSF111352">
    <property type="entry name" value="Ammonium transporter"/>
    <property type="match status" value="1"/>
</dbReference>
<proteinExistence type="inferred from homology"/>
<evidence type="ECO:0000256" key="3">
    <source>
        <dbReference type="ARBA" id="ARBA00022448"/>
    </source>
</evidence>
<evidence type="ECO:0000259" key="11">
    <source>
        <dbReference type="Pfam" id="PF00909"/>
    </source>
</evidence>
<feature type="transmembrane region" description="Helical" evidence="9">
    <location>
        <begin position="162"/>
        <end position="183"/>
    </location>
</feature>
<evidence type="ECO:0000256" key="7">
    <source>
        <dbReference type="ARBA" id="ARBA00023177"/>
    </source>
</evidence>
<comment type="subcellular location">
    <subcellularLocation>
        <location evidence="9">Cell membrane</location>
        <topology evidence="9">Multi-pass membrane protein</topology>
    </subcellularLocation>
    <subcellularLocation>
        <location evidence="1">Membrane</location>
        <topology evidence="1">Multi-pass membrane protein</topology>
    </subcellularLocation>
</comment>
<evidence type="ECO:0000256" key="8">
    <source>
        <dbReference type="ARBA" id="ARBA00050025"/>
    </source>
</evidence>
<reference evidence="12 13" key="1">
    <citation type="submission" date="2019-07" db="EMBL/GenBank/DDBJ databases">
        <title>Whole genome shotgun sequence of Knoellia locipacati NBRC 109775.</title>
        <authorList>
            <person name="Hosoyama A."/>
            <person name="Uohara A."/>
            <person name="Ohji S."/>
            <person name="Ichikawa N."/>
        </authorList>
    </citation>
    <scope>NUCLEOTIDE SEQUENCE [LARGE SCALE GENOMIC DNA]</scope>
    <source>
        <strain evidence="12 13">NBRC 109775</strain>
    </source>
</reference>
<dbReference type="Proteomes" id="UP000321793">
    <property type="component" value="Unassembled WGS sequence"/>
</dbReference>
<dbReference type="PANTHER" id="PTHR43029:SF10">
    <property type="entry name" value="AMMONIUM TRANSPORTER MEP2"/>
    <property type="match status" value="1"/>
</dbReference>
<evidence type="ECO:0000256" key="2">
    <source>
        <dbReference type="ARBA" id="ARBA00005887"/>
    </source>
</evidence>
<dbReference type="NCBIfam" id="TIGR00836">
    <property type="entry name" value="amt"/>
    <property type="match status" value="1"/>
</dbReference>
<evidence type="ECO:0000256" key="5">
    <source>
        <dbReference type="ARBA" id="ARBA00022989"/>
    </source>
</evidence>
<protein>
    <recommendedName>
        <fullName evidence="8 9">Ammonium transporter</fullName>
    </recommendedName>
</protein>
<dbReference type="PANTHER" id="PTHR43029">
    <property type="entry name" value="AMMONIUM TRANSPORTER MEP2"/>
    <property type="match status" value="1"/>
</dbReference>
<dbReference type="Gene3D" id="1.10.3430.10">
    <property type="entry name" value="Ammonium transporter AmtB like domains"/>
    <property type="match status" value="1"/>
</dbReference>
<comment type="similarity">
    <text evidence="2 9">Belongs to the ammonia transporter channel (TC 1.A.11.2) family.</text>
</comment>
<evidence type="ECO:0000256" key="4">
    <source>
        <dbReference type="ARBA" id="ARBA00022692"/>
    </source>
</evidence>
<keyword evidence="7 9" id="KW-0924">Ammonia transport</keyword>
<feature type="transmembrane region" description="Helical" evidence="9">
    <location>
        <begin position="133"/>
        <end position="155"/>
    </location>
</feature>
<feature type="domain" description="Ammonium transporter AmtB-like" evidence="11">
    <location>
        <begin position="27"/>
        <end position="451"/>
    </location>
</feature>
<dbReference type="InterPro" id="IPR024041">
    <property type="entry name" value="NH4_transpt_AmtB-like_dom"/>
</dbReference>
<feature type="transmembrane region" description="Helical" evidence="9">
    <location>
        <begin position="59"/>
        <end position="77"/>
    </location>
</feature>
<dbReference type="AlphaFoldDB" id="A0A512SVW9"/>
<evidence type="ECO:0000256" key="10">
    <source>
        <dbReference type="SAM" id="MobiDB-lite"/>
    </source>
</evidence>
<evidence type="ECO:0000256" key="6">
    <source>
        <dbReference type="ARBA" id="ARBA00023136"/>
    </source>
</evidence>
<feature type="transmembrane region" description="Helical" evidence="9">
    <location>
        <begin position="366"/>
        <end position="393"/>
    </location>
</feature>
<feature type="region of interest" description="Disordered" evidence="10">
    <location>
        <begin position="463"/>
        <end position="484"/>
    </location>
</feature>
<feature type="transmembrane region" description="Helical" evidence="9">
    <location>
        <begin position="282"/>
        <end position="301"/>
    </location>
</feature>
<feature type="transmembrane region" description="Helical" evidence="9">
    <location>
        <begin position="20"/>
        <end position="47"/>
    </location>
</feature>
<sequence>MLADSFPMSPTLLPVAAEPAIDASATAFVLLCASLVLLMTPGLALFYGGMTRAKSVLNMMMMSFGAMGVVGVIYVLWGYSMSFGGSNIGGIIGNPFENFGLKGVVGDATGATLDANGTAIIDVFGADVWIPEVLFVGFQLTFAIITVALISGAIADRAKFSTWLLFSGFWVTLAYFPIAHMVWGGGLLSGSEDGLSAKIFGATDGVANVLPIDFAGGTVVHINAGVAGLVLALIVGKRLGFGKTAMRPHNVPLVMLGAGLLWFGWFGFNAGSELAADGLSSLVWVNTTVATCAAILGWLVVEKVRDGHATSVGAASGVVAGLVAITPACGALSPVGSIILGLVAGGLAALAVGLKFRFGYDDSLDVVGVHLVAGLWGTVGAGLLATSGGLFYGDGIKQLVVQIVIALASLIFSAIVTALIGLALKATVGWRITDDDEVAGIDQSEHAESGYDLVARGGRLGVTSTGPQTDARHADELAEEGVKA</sequence>
<keyword evidence="4 9" id="KW-0812">Transmembrane</keyword>
<evidence type="ECO:0000256" key="9">
    <source>
        <dbReference type="RuleBase" id="RU362002"/>
    </source>
</evidence>
<dbReference type="GO" id="GO:0005886">
    <property type="term" value="C:plasma membrane"/>
    <property type="evidence" value="ECO:0007669"/>
    <property type="project" value="UniProtKB-SubCell"/>
</dbReference>
<feature type="compositionally biased region" description="Basic and acidic residues" evidence="10">
    <location>
        <begin position="470"/>
        <end position="484"/>
    </location>
</feature>
<dbReference type="Pfam" id="PF00909">
    <property type="entry name" value="Ammonium_transp"/>
    <property type="match status" value="1"/>
</dbReference>
<evidence type="ECO:0000313" key="12">
    <source>
        <dbReference type="EMBL" id="GEQ12101.1"/>
    </source>
</evidence>
<dbReference type="EMBL" id="BKBA01000002">
    <property type="protein sequence ID" value="GEQ12101.1"/>
    <property type="molecule type" value="Genomic_DNA"/>
</dbReference>
<feature type="transmembrane region" description="Helical" evidence="9">
    <location>
        <begin position="251"/>
        <end position="270"/>
    </location>
</feature>
<evidence type="ECO:0000313" key="13">
    <source>
        <dbReference type="Proteomes" id="UP000321793"/>
    </source>
</evidence>
<feature type="transmembrane region" description="Helical" evidence="9">
    <location>
        <begin position="308"/>
        <end position="325"/>
    </location>
</feature>
<accession>A0A512SVW9</accession>
<feature type="transmembrane region" description="Helical" evidence="9">
    <location>
        <begin position="219"/>
        <end position="239"/>
    </location>
</feature>
<organism evidence="12 13">
    <name type="scientific">Knoellia locipacati</name>
    <dbReference type="NCBI Taxonomy" id="882824"/>
    <lineage>
        <taxon>Bacteria</taxon>
        <taxon>Bacillati</taxon>
        <taxon>Actinomycetota</taxon>
        <taxon>Actinomycetes</taxon>
        <taxon>Micrococcales</taxon>
        <taxon>Intrasporangiaceae</taxon>
        <taxon>Knoellia</taxon>
    </lineage>
</organism>
<keyword evidence="3 9" id="KW-0813">Transport</keyword>
<dbReference type="InterPro" id="IPR018047">
    <property type="entry name" value="Ammonium_transpt_CS"/>
</dbReference>
<evidence type="ECO:0000256" key="1">
    <source>
        <dbReference type="ARBA" id="ARBA00004141"/>
    </source>
</evidence>